<feature type="compositionally biased region" description="Polar residues" evidence="1">
    <location>
        <begin position="112"/>
        <end position="124"/>
    </location>
</feature>
<feature type="region of interest" description="Disordered" evidence="1">
    <location>
        <begin position="780"/>
        <end position="818"/>
    </location>
</feature>
<feature type="region of interest" description="Disordered" evidence="1">
    <location>
        <begin position="164"/>
        <end position="210"/>
    </location>
</feature>
<dbReference type="GO" id="GO:0098837">
    <property type="term" value="C:postsynaptic recycling endosome"/>
    <property type="evidence" value="ECO:0007669"/>
    <property type="project" value="TreeGrafter"/>
</dbReference>
<proteinExistence type="predicted"/>
<feature type="compositionally biased region" description="Basic and acidic residues" evidence="1">
    <location>
        <begin position="102"/>
        <end position="111"/>
    </location>
</feature>
<dbReference type="PANTHER" id="PTHR18978:SF1">
    <property type="entry name" value="GRIP1-ASSOCIATED PROTEIN 1"/>
    <property type="match status" value="1"/>
</dbReference>
<sequence length="978" mass="112315">MAQSLSDEEFSRMQTQLIELRTLNYELESNCQRQQTELGQLQEKYNNQEKELQKANKIINKSKNRKEYAVLLEENENLQRQFQAQEENFKLQNQTLLEEISKLNDDNEKLQRQVTTKDGSQDSGSDAELRRLRAENAALQKSLTNSQQRHEDELMQLQEKLQSLSDDHDNDSCQSADAGENDAEELPANGETHGDENKDAVNESGQAKTSKQKLHEILNVELSAFCEKMCSSETGDVSKEAETNQRHEVAKGVDENLSVVDGAETESNAPGTAMFDSTDKKSGNEDFIEEIDNLKRKLADSLFHFVSSNEAAVVRSPPRERRQEVEVRSLALEKQVKEMASLQLQLDTEREEKRILQDQLHEAETSGKQEISKLEKELSQLTEKVKRKQESYLQLQEEKEKLYSENKKSQEELKTTKEHEIEVLTEQMAKLQDEVNTANKRYTELKEGNERKIKGLEETMTSQRNQASLSAEETEQIVAGLRQENASLVTEVQELRAKVKTIREEQEESEDLISQLENKVSLTETRCAELAMEVDELTAHVKEQNTAVEGWNEQISQLTSERDQLKDSLEEVTKVAKSRKELVDKMAIEKQTTDANQKEQLDKLQEDYKKEINELRELLTGEKKLRKEVEDSQQKLAETKAKLQSVESKSGWFERRLAETEENLKAEKERNEQTLANLQAEREEELKSLQEERERGEEGFQSQISGLQEEMEEKEQEMEKLRQELKDKEVENKIAGKKGDQLVKDLKRQLKLERKRGEQLQQKLQEALSENRVKPAFEDMFVGREHQRRNSGDSSIVSQPSRSEVDSPEFRPPSPAASMISMLNDDTTDLIERLADVQQDKWLLEEKVRHLEENGAALAEDLLKKSAIIQAYAMETKVGPIAESPAKPSPAASIFTLKEKIRSPFGKAKPENTRKIQLMLEETLTKNIQLQRDVDSMSKELQRFKQQEVIPPELNETSDSMLNSSLWKATEEEESESS</sequence>
<dbReference type="AlphaFoldDB" id="A0AAU9XPX3"/>
<feature type="compositionally biased region" description="Polar residues" evidence="1">
    <location>
        <begin position="955"/>
        <end position="967"/>
    </location>
</feature>
<feature type="compositionally biased region" description="Basic and acidic residues" evidence="1">
    <location>
        <begin position="780"/>
        <end position="791"/>
    </location>
</feature>
<reference evidence="2 3" key="1">
    <citation type="submission" date="2022-05" db="EMBL/GenBank/DDBJ databases">
        <authorList>
            <consortium name="Genoscope - CEA"/>
            <person name="William W."/>
        </authorList>
    </citation>
    <scope>NUCLEOTIDE SEQUENCE [LARGE SCALE GENOMIC DNA]</scope>
</reference>
<gene>
    <name evidence="2" type="ORF">PMEA_00027862</name>
</gene>
<feature type="region of interest" description="Disordered" evidence="1">
    <location>
        <begin position="102"/>
        <end position="127"/>
    </location>
</feature>
<protein>
    <recommendedName>
        <fullName evidence="4">GRIP1-associated protein 1</fullName>
    </recommendedName>
</protein>
<evidence type="ECO:0000313" key="3">
    <source>
        <dbReference type="Proteomes" id="UP001159428"/>
    </source>
</evidence>
<feature type="compositionally biased region" description="Polar residues" evidence="1">
    <location>
        <begin position="792"/>
        <end position="802"/>
    </location>
</feature>
<dbReference type="GO" id="GO:0098887">
    <property type="term" value="P:neurotransmitter receptor transport, endosome to postsynaptic membrane"/>
    <property type="evidence" value="ECO:0007669"/>
    <property type="project" value="TreeGrafter"/>
</dbReference>
<dbReference type="InterPro" id="IPR026204">
    <property type="entry name" value="GRIPAP1"/>
</dbReference>
<keyword evidence="3" id="KW-1185">Reference proteome</keyword>
<dbReference type="GO" id="GO:1905244">
    <property type="term" value="P:regulation of modification of synaptic structure"/>
    <property type="evidence" value="ECO:0007669"/>
    <property type="project" value="TreeGrafter"/>
</dbReference>
<evidence type="ECO:0000313" key="2">
    <source>
        <dbReference type="EMBL" id="CAH3155205.1"/>
    </source>
</evidence>
<feature type="compositionally biased region" description="Basic and acidic residues" evidence="1">
    <location>
        <begin position="192"/>
        <end position="201"/>
    </location>
</feature>
<feature type="region of interest" description="Disordered" evidence="1">
    <location>
        <begin position="663"/>
        <end position="721"/>
    </location>
</feature>
<feature type="compositionally biased region" description="Basic and acidic residues" evidence="1">
    <location>
        <begin position="680"/>
        <end position="698"/>
    </location>
</feature>
<dbReference type="GO" id="GO:0098978">
    <property type="term" value="C:glutamatergic synapse"/>
    <property type="evidence" value="ECO:0007669"/>
    <property type="project" value="TreeGrafter"/>
</dbReference>
<dbReference type="GO" id="GO:0099152">
    <property type="term" value="P:regulation of neurotransmitter receptor transport, endosome to postsynaptic membrane"/>
    <property type="evidence" value="ECO:0007669"/>
    <property type="project" value="TreeGrafter"/>
</dbReference>
<dbReference type="GO" id="GO:0098998">
    <property type="term" value="C:extrinsic component of postsynaptic early endosome membrane"/>
    <property type="evidence" value="ECO:0007669"/>
    <property type="project" value="TreeGrafter"/>
</dbReference>
<feature type="compositionally biased region" description="Basic and acidic residues" evidence="1">
    <location>
        <begin position="663"/>
        <end position="672"/>
    </location>
</feature>
<name>A0AAU9XPX3_9CNID</name>
<organism evidence="2 3">
    <name type="scientific">Pocillopora meandrina</name>
    <dbReference type="NCBI Taxonomy" id="46732"/>
    <lineage>
        <taxon>Eukaryota</taxon>
        <taxon>Metazoa</taxon>
        <taxon>Cnidaria</taxon>
        <taxon>Anthozoa</taxon>
        <taxon>Hexacorallia</taxon>
        <taxon>Scleractinia</taxon>
        <taxon>Astrocoeniina</taxon>
        <taxon>Pocilloporidae</taxon>
        <taxon>Pocillopora</taxon>
    </lineage>
</organism>
<comment type="caution">
    <text evidence="2">The sequence shown here is derived from an EMBL/GenBank/DDBJ whole genome shotgun (WGS) entry which is preliminary data.</text>
</comment>
<dbReference type="Proteomes" id="UP001159428">
    <property type="component" value="Unassembled WGS sequence"/>
</dbReference>
<dbReference type="EMBL" id="CALNXJ010000057">
    <property type="protein sequence ID" value="CAH3155205.1"/>
    <property type="molecule type" value="Genomic_DNA"/>
</dbReference>
<feature type="region of interest" description="Disordered" evidence="1">
    <location>
        <begin position="943"/>
        <end position="978"/>
    </location>
</feature>
<evidence type="ECO:0000256" key="1">
    <source>
        <dbReference type="SAM" id="MobiDB-lite"/>
    </source>
</evidence>
<accession>A0AAU9XPX3</accession>
<dbReference type="PANTHER" id="PTHR18978">
    <property type="entry name" value="GRIP-1 ASSOCIATED PROTEIN 1"/>
    <property type="match status" value="1"/>
</dbReference>
<dbReference type="GO" id="GO:0099158">
    <property type="term" value="P:regulation of recycling endosome localization within postsynapse"/>
    <property type="evidence" value="ECO:0007669"/>
    <property type="project" value="TreeGrafter"/>
</dbReference>
<evidence type="ECO:0008006" key="4">
    <source>
        <dbReference type="Google" id="ProtNLM"/>
    </source>
</evidence>